<name>A0ABD0NUF5_CIRMR</name>
<evidence type="ECO:0000256" key="3">
    <source>
        <dbReference type="ARBA" id="ARBA00006828"/>
    </source>
</evidence>
<organism evidence="9 10">
    <name type="scientific">Cirrhinus mrigala</name>
    <name type="common">Mrigala</name>
    <dbReference type="NCBI Taxonomy" id="683832"/>
    <lineage>
        <taxon>Eukaryota</taxon>
        <taxon>Metazoa</taxon>
        <taxon>Chordata</taxon>
        <taxon>Craniata</taxon>
        <taxon>Vertebrata</taxon>
        <taxon>Euteleostomi</taxon>
        <taxon>Actinopterygii</taxon>
        <taxon>Neopterygii</taxon>
        <taxon>Teleostei</taxon>
        <taxon>Ostariophysi</taxon>
        <taxon>Cypriniformes</taxon>
        <taxon>Cyprinidae</taxon>
        <taxon>Labeoninae</taxon>
        <taxon>Labeonini</taxon>
        <taxon>Cirrhinus</taxon>
    </lineage>
</organism>
<dbReference type="InterPro" id="IPR030383">
    <property type="entry name" value="G_VLIG_dom"/>
</dbReference>
<keyword evidence="6" id="KW-0342">GTP-binding</keyword>
<reference evidence="9 10" key="1">
    <citation type="submission" date="2024-05" db="EMBL/GenBank/DDBJ databases">
        <title>Genome sequencing and assembly of Indian major carp, Cirrhinus mrigala (Hamilton, 1822).</title>
        <authorList>
            <person name="Mohindra V."/>
            <person name="Chowdhury L.M."/>
            <person name="Lal K."/>
            <person name="Jena J.K."/>
        </authorList>
    </citation>
    <scope>NUCLEOTIDE SEQUENCE [LARGE SCALE GENOMIC DNA]</scope>
    <source>
        <strain evidence="9">CM1030</strain>
        <tissue evidence="9">Blood</tissue>
    </source>
</reference>
<evidence type="ECO:0000256" key="2">
    <source>
        <dbReference type="ARBA" id="ARBA00004496"/>
    </source>
</evidence>
<evidence type="ECO:0000256" key="6">
    <source>
        <dbReference type="ARBA" id="ARBA00023134"/>
    </source>
</evidence>
<dbReference type="EMBL" id="JAMKFB020000019">
    <property type="protein sequence ID" value="KAL0165518.1"/>
    <property type="molecule type" value="Genomic_DNA"/>
</dbReference>
<keyword evidence="7" id="KW-0539">Nucleus</keyword>
<comment type="caution">
    <text evidence="9">The sequence shown here is derived from an EMBL/GenBank/DDBJ whole genome shotgun (WGS) entry which is preliminary data.</text>
</comment>
<dbReference type="Proteomes" id="UP001529510">
    <property type="component" value="Unassembled WGS sequence"/>
</dbReference>
<dbReference type="GO" id="GO:0005525">
    <property type="term" value="F:GTP binding"/>
    <property type="evidence" value="ECO:0007669"/>
    <property type="project" value="UniProtKB-KW"/>
</dbReference>
<dbReference type="InterPro" id="IPR058641">
    <property type="entry name" value="GVIN1_dom"/>
</dbReference>
<evidence type="ECO:0000313" key="10">
    <source>
        <dbReference type="Proteomes" id="UP001529510"/>
    </source>
</evidence>
<dbReference type="PANTHER" id="PTHR22796:SF6">
    <property type="entry name" value="INTERFERON-INDUCED VERY LARGE GTPASE 1-RELATED"/>
    <property type="match status" value="1"/>
</dbReference>
<dbReference type="Pfam" id="PF25683">
    <property type="entry name" value="URGCP_GTPase"/>
    <property type="match status" value="1"/>
</dbReference>
<dbReference type="InterPro" id="IPR027417">
    <property type="entry name" value="P-loop_NTPase"/>
</dbReference>
<comment type="similarity">
    <text evidence="3">Belongs to the TRAFAC class dynamin-like GTPase superfamily. Very large inducible GTPase (VLIG) family.</text>
</comment>
<dbReference type="PANTHER" id="PTHR22796">
    <property type="entry name" value="URG4-RELATED"/>
    <property type="match status" value="1"/>
</dbReference>
<dbReference type="InterPro" id="IPR057365">
    <property type="entry name" value="URGCP"/>
</dbReference>
<keyword evidence="4" id="KW-0963">Cytoplasm</keyword>
<keyword evidence="5" id="KW-0547">Nucleotide-binding</keyword>
<keyword evidence="10" id="KW-1185">Reference proteome</keyword>
<evidence type="ECO:0000256" key="4">
    <source>
        <dbReference type="ARBA" id="ARBA00022490"/>
    </source>
</evidence>
<dbReference type="Pfam" id="PF25974">
    <property type="entry name" value="URGCP_9th"/>
    <property type="match status" value="1"/>
</dbReference>
<dbReference type="PROSITE" id="PS51717">
    <property type="entry name" value="G_VLIG"/>
    <property type="match status" value="1"/>
</dbReference>
<dbReference type="SUPFAM" id="SSF52540">
    <property type="entry name" value="P-loop containing nucleoside triphosphate hydrolases"/>
    <property type="match status" value="1"/>
</dbReference>
<evidence type="ECO:0000256" key="1">
    <source>
        <dbReference type="ARBA" id="ARBA00004123"/>
    </source>
</evidence>
<dbReference type="Gene3D" id="3.40.50.300">
    <property type="entry name" value="P-loop containing nucleotide triphosphate hydrolases"/>
    <property type="match status" value="1"/>
</dbReference>
<dbReference type="GO" id="GO:0005737">
    <property type="term" value="C:cytoplasm"/>
    <property type="evidence" value="ECO:0007669"/>
    <property type="project" value="UniProtKB-SubCell"/>
</dbReference>
<evidence type="ECO:0000256" key="5">
    <source>
        <dbReference type="ARBA" id="ARBA00022741"/>
    </source>
</evidence>
<comment type="subcellular location">
    <subcellularLocation>
        <location evidence="2">Cytoplasm</location>
    </subcellularLocation>
    <subcellularLocation>
        <location evidence="1">Nucleus</location>
    </subcellularLocation>
</comment>
<gene>
    <name evidence="9" type="ORF">M9458_037362</name>
</gene>
<evidence type="ECO:0000259" key="8">
    <source>
        <dbReference type="PROSITE" id="PS51717"/>
    </source>
</evidence>
<feature type="domain" description="VLIG-type G" evidence="8">
    <location>
        <begin position="502"/>
        <end position="753"/>
    </location>
</feature>
<protein>
    <recommendedName>
        <fullName evidence="8">VLIG-type G domain-containing protein</fullName>
    </recommendedName>
</protein>
<sequence length="1353" mass="157015">MDVQMAAFHCADGFLKQLMVTKLSQCQYALPLLIPDPFTQQIAFPLWTFRQIRKSWKTKNTNNEFISQIQPVCRAQTPMVSFFRFGSVSPSKSQLMNSLINEKHNTFFHRNCPGSSKTRVLMDGVVEIAWFCPSGKNTDKFNDCIAFCNLHGDAEDNEKQLQILTEMASVNVVLLPQFQRNDEGMIQVEKLYKDSKPLICLFAERDTALTETRQGKYKIGLKNRSQSDISEELRRAINDCLSVTSSTFSLEDVSKHSDIIVDEKNDDDCRNGKEAAQQMMSLLKNKKLTEIKESLLPYQGKLWHQWCQKNKELHRPQANELDTECTKKTTELMKIREQQHEYDISEFMTLFIKEMNSGAAEKMFFLKWLGILLDENISADLTVLRYKHDEQWSTVLKLKENSEKSSQLKAEQSKLERISKELQAAAFGLEHIMREVGQIYESCASVEKIKTGLQFEISSLPSLAAEMMISGFPLELMDGDAAHVPVIWITAVLEELIQKLGDKRVFVLSVLGIQSSGKSTMLNAMFGLQFAVSAGRCTRGAFMQLVRVSDEMKEKLNSESDKMKTQIFDYILVVDTEGLRSSELAVRSTRHHDNEMATFVVGLANLTLINIFGENLSEMQDILQIVVQAFLRMKKVKLNPSCVFVHQNVSDVTAVEKNMEGRRRLQETLDEMTKLAAKEEVYDAECFNDVIEFDIRNDVKYFAQLWEGNPPMAPTNPNYCENIQELKETIMSHASNSDHMKLTDLKDSIKNLWEALLNERFVFSFQNSLEITAYRRLETEYNQWSWTLRSAMLDIEYKLHNKIENEEIDEVKESDLKVELKEKSERVKSSVSDFFEKDTDAGILIQWKNSFEIKIQELQETIIRETNRKLNGMLQQRDLRKKIDSQRTHHENTLFEKSKELALKLKDQVKDEETLKNEFDLFWKECVKKIITDTPIKDIDILKEVKLLLSDIYKSAPVDSWTESSECRDVFSVQSYSDYVQLKKSTGFTRHIKNAIKEAIEKFGCALSKEDEIQIRIFVRDVAQQTEKKIMSFNIAKMGFSVSCIQQLVDYIKTRVGQHQEESVKYVFKNEFFMDLVYSIFRRANKTFTQQHRLFREANDPVLYLEKKKEEYYSIFQKHLQGAASSVIFGEILCQKLKDRIEQSVYRNSARDLIDEIRRKCRSLNGSKINLEKHILKFLAEKENFSAYLDYIHYPREHFENFIRDEVSQYMTHNVSDRVLIKIKENIELLQKKIMEAAHESTEHVQANSGDVDLWLKTFTHQLSDVLIFSEKDLSGVRHDDVDDFNLLKEVITTKIPAIKPDTSKEFNTDTFYGKLDLRDRPDEILIDHVRSVKPLVPKQKTMMEITVFFPTE</sequence>
<accession>A0ABD0NUF5</accession>
<dbReference type="Pfam" id="PF25496">
    <property type="entry name" value="URGCP"/>
    <property type="match status" value="1"/>
</dbReference>
<dbReference type="GO" id="GO:0005634">
    <property type="term" value="C:nucleus"/>
    <property type="evidence" value="ECO:0007669"/>
    <property type="project" value="UniProtKB-SubCell"/>
</dbReference>
<evidence type="ECO:0000256" key="7">
    <source>
        <dbReference type="ARBA" id="ARBA00023242"/>
    </source>
</evidence>
<proteinExistence type="inferred from homology"/>
<evidence type="ECO:0000313" key="9">
    <source>
        <dbReference type="EMBL" id="KAL0165518.1"/>
    </source>
</evidence>